<evidence type="ECO:0000256" key="1">
    <source>
        <dbReference type="SAM" id="Phobius"/>
    </source>
</evidence>
<dbReference type="GeneID" id="61167317"/>
<feature type="transmembrane region" description="Helical" evidence="1">
    <location>
        <begin position="115"/>
        <end position="135"/>
    </location>
</feature>
<gene>
    <name evidence="2" type="ORF">FYZ43_10600</name>
    <name evidence="3" type="ORF">HHJ74_03315</name>
    <name evidence="4" type="ORF">HHJ77_04705</name>
    <name evidence="5" type="ORF">NCTC11819_00423</name>
</gene>
<evidence type="ECO:0000313" key="2">
    <source>
        <dbReference type="EMBL" id="MCU9969818.1"/>
    </source>
</evidence>
<dbReference type="CDD" id="cd03498">
    <property type="entry name" value="SQR_TypeB_2_TM"/>
    <property type="match status" value="1"/>
</dbReference>
<dbReference type="Gene3D" id="1.20.1300.10">
    <property type="entry name" value="Fumarate reductase/succinate dehydrogenase, transmembrane subunit"/>
    <property type="match status" value="1"/>
</dbReference>
<dbReference type="RefSeq" id="WP_004018382.1">
    <property type="nucleotide sequence ID" value="NZ_CAMPNB010000025.1"/>
</dbReference>
<evidence type="ECO:0000313" key="7">
    <source>
        <dbReference type="Proteomes" id="UP000575397"/>
    </source>
</evidence>
<dbReference type="EMBL" id="VSZY01000027">
    <property type="protein sequence ID" value="MCU9969818.1"/>
    <property type="molecule type" value="Genomic_DNA"/>
</dbReference>
<comment type="caution">
    <text evidence="4">The sequence shown here is derived from an EMBL/GenBank/DDBJ whole genome shotgun (WGS) entry which is preliminary data.</text>
</comment>
<name>A0A7Y0UT46_9ACTO</name>
<keyword evidence="1" id="KW-1133">Transmembrane helix</keyword>
<organism evidence="4 7">
    <name type="scientific">Mobiluncus mulieris</name>
    <dbReference type="NCBI Taxonomy" id="2052"/>
    <lineage>
        <taxon>Bacteria</taxon>
        <taxon>Bacillati</taxon>
        <taxon>Actinomycetota</taxon>
        <taxon>Actinomycetes</taxon>
        <taxon>Actinomycetales</taxon>
        <taxon>Actinomycetaceae</taxon>
        <taxon>Mobiluncus</taxon>
    </lineage>
</organism>
<evidence type="ECO:0000313" key="6">
    <source>
        <dbReference type="Proteomes" id="UP000255284"/>
    </source>
</evidence>
<dbReference type="GO" id="GO:0016020">
    <property type="term" value="C:membrane"/>
    <property type="evidence" value="ECO:0007669"/>
    <property type="project" value="InterPro"/>
</dbReference>
<evidence type="ECO:0000313" key="9">
    <source>
        <dbReference type="Proteomes" id="UP001209486"/>
    </source>
</evidence>
<proteinExistence type="predicted"/>
<dbReference type="Proteomes" id="UP000575397">
    <property type="component" value="Unassembled WGS sequence"/>
</dbReference>
<reference evidence="7 8" key="3">
    <citation type="submission" date="2020-04" db="EMBL/GenBank/DDBJ databases">
        <title>Antimicrobial susceptibility and clonality of vaginal-derived multi-drug resistant Mobiluncus isolates in China.</title>
        <authorList>
            <person name="Zhang X."/>
        </authorList>
    </citation>
    <scope>NUCLEOTIDE SEQUENCE [LARGE SCALE GENOMIC DNA]</scope>
    <source>
        <strain evidence="4 7">12</strain>
        <strain evidence="3 8">7</strain>
    </source>
</reference>
<dbReference type="InterPro" id="IPR034804">
    <property type="entry name" value="SQR/QFR_C/D"/>
</dbReference>
<keyword evidence="1" id="KW-0472">Membrane</keyword>
<reference evidence="5 6" key="1">
    <citation type="submission" date="2018-06" db="EMBL/GenBank/DDBJ databases">
        <authorList>
            <consortium name="Pathogen Informatics"/>
            <person name="Doyle S."/>
        </authorList>
    </citation>
    <scope>NUCLEOTIDE SEQUENCE [LARGE SCALE GENOMIC DNA]</scope>
    <source>
        <strain evidence="5 6">NCTC11819</strain>
    </source>
</reference>
<dbReference type="EMBL" id="JABCUV010000002">
    <property type="protein sequence ID" value="NMW92741.1"/>
    <property type="molecule type" value="Genomic_DNA"/>
</dbReference>
<reference evidence="2 9" key="2">
    <citation type="submission" date="2019-08" db="EMBL/GenBank/DDBJ databases">
        <title>Comparison of rpoB and gyrB Sequences from Mobiluncus Species and Development of a Multiplex PCR Method for Clinical Detection of Mobiluncus curtisii and Mobiluncus mulieris.</title>
        <authorList>
            <person name="Yang L."/>
            <person name="Shen Y."/>
            <person name="Xu G."/>
            <person name="Shu L.-B."/>
            <person name="Hu J."/>
            <person name="Zhang R."/>
            <person name="Wang Y."/>
            <person name="Zhou H.-W."/>
            <person name="Zhang X."/>
        </authorList>
    </citation>
    <scope>NUCLEOTIDE SEQUENCE [LARGE SCALE GENOMIC DNA]</scope>
    <source>
        <strain evidence="2 9">M26</strain>
    </source>
</reference>
<evidence type="ECO:0000313" key="4">
    <source>
        <dbReference type="EMBL" id="NMX03242.1"/>
    </source>
</evidence>
<dbReference type="EMBL" id="JABCUS010000008">
    <property type="protein sequence ID" value="NMX03242.1"/>
    <property type="molecule type" value="Genomic_DNA"/>
</dbReference>
<accession>A0A7Y0UT46</accession>
<feature type="transmembrane region" description="Helical" evidence="1">
    <location>
        <begin position="192"/>
        <end position="217"/>
    </location>
</feature>
<dbReference type="EMBL" id="UGGQ01000006">
    <property type="protein sequence ID" value="STO15879.1"/>
    <property type="molecule type" value="Genomic_DNA"/>
</dbReference>
<dbReference type="Proteomes" id="UP000255284">
    <property type="component" value="Unassembled WGS sequence"/>
</dbReference>
<dbReference type="AlphaFoldDB" id="A0A7Y0UT46"/>
<feature type="transmembrane region" description="Helical" evidence="1">
    <location>
        <begin position="71"/>
        <end position="94"/>
    </location>
</feature>
<dbReference type="Proteomes" id="UP000582487">
    <property type="component" value="Unassembled WGS sequence"/>
</dbReference>
<dbReference type="Proteomes" id="UP001209486">
    <property type="component" value="Unassembled WGS sequence"/>
</dbReference>
<evidence type="ECO:0000313" key="8">
    <source>
        <dbReference type="Proteomes" id="UP000582487"/>
    </source>
</evidence>
<evidence type="ECO:0000313" key="3">
    <source>
        <dbReference type="EMBL" id="NMW92741.1"/>
    </source>
</evidence>
<feature type="transmembrane region" description="Helical" evidence="1">
    <location>
        <begin position="229"/>
        <end position="248"/>
    </location>
</feature>
<dbReference type="NCBIfam" id="TIGR02046">
    <property type="entry name" value="sdhC_b558_fam"/>
    <property type="match status" value="1"/>
</dbReference>
<keyword evidence="1" id="KW-0812">Transmembrane</keyword>
<protein>
    <submittedName>
        <fullName evidence="5">Succinate dehydrogenase (Or fumarate reductase) cytochrome b subunit, b558 family</fullName>
    </submittedName>
    <submittedName>
        <fullName evidence="4">Succinate dehydrogenase cytochrome b subunit</fullName>
    </submittedName>
</protein>
<evidence type="ECO:0000313" key="5">
    <source>
        <dbReference type="EMBL" id="STO15879.1"/>
    </source>
</evidence>
<dbReference type="InterPro" id="IPR011138">
    <property type="entry name" value="Cytochrome_b-558"/>
</dbReference>
<sequence>MTDTKLSTDNRAIKTTVIIKQAMAVTGLFFVAFVILHAYGNLKVFLGEKDYNDYALALRTFLMPILPYEGLLWILRAVLLVCILVHVVAAFYLWHRSAKARGSRYMVKKSLATAYAARTVRWGGVILLFFILFHLGHFTLKWAKIGNPAAYGSHQVTLDAAGAVVPEGADSAVITVTEGYPYAMMYTTFSNWWMVLIYGIAVAALCLHIAHGVWSALQSVGWLRRNTEVPVQIISGLVGLAVLVMFLLPPVCFLAGLMPAPAPVA</sequence>
<dbReference type="SUPFAM" id="SSF81343">
    <property type="entry name" value="Fumarate reductase respiratory complex transmembrane subunits"/>
    <property type="match status" value="1"/>
</dbReference>
<feature type="transmembrane region" description="Helical" evidence="1">
    <location>
        <begin position="21"/>
        <end position="40"/>
    </location>
</feature>